<evidence type="ECO:0000313" key="3">
    <source>
        <dbReference type="Proteomes" id="UP001152321"/>
    </source>
</evidence>
<feature type="signal peptide" evidence="1">
    <location>
        <begin position="1"/>
        <end position="18"/>
    </location>
</feature>
<name>A0ABT6DLD5_9BACT</name>
<reference evidence="2" key="1">
    <citation type="submission" date="2022-08" db="EMBL/GenBank/DDBJ databases">
        <title>Novel Bdellovibrio Species Isolated from Svalbard: Designation Bdellovibrio svalbardensis.</title>
        <authorList>
            <person name="Mitchell R.J."/>
            <person name="Choi S.Y."/>
        </authorList>
    </citation>
    <scope>NUCLEOTIDE SEQUENCE</scope>
    <source>
        <strain evidence="2">PAP01</strain>
    </source>
</reference>
<evidence type="ECO:0000256" key="1">
    <source>
        <dbReference type="SAM" id="SignalP"/>
    </source>
</evidence>
<keyword evidence="1" id="KW-0732">Signal</keyword>
<evidence type="ECO:0000313" key="2">
    <source>
        <dbReference type="EMBL" id="MDG0817688.1"/>
    </source>
</evidence>
<organism evidence="2 3">
    <name type="scientific">Bdellovibrio svalbardensis</name>
    <dbReference type="NCBI Taxonomy" id="2972972"/>
    <lineage>
        <taxon>Bacteria</taxon>
        <taxon>Pseudomonadati</taxon>
        <taxon>Bdellovibrionota</taxon>
        <taxon>Bdellovibrionia</taxon>
        <taxon>Bdellovibrionales</taxon>
        <taxon>Pseudobdellovibrionaceae</taxon>
        <taxon>Bdellovibrio</taxon>
    </lineage>
</organism>
<protein>
    <recommendedName>
        <fullName evidence="4">Bdellovibrio beta-sandwich domain-containing protein</fullName>
    </recommendedName>
</protein>
<dbReference type="Proteomes" id="UP001152321">
    <property type="component" value="Unassembled WGS sequence"/>
</dbReference>
<feature type="chain" id="PRO_5046312400" description="Bdellovibrio beta-sandwich domain-containing protein" evidence="1">
    <location>
        <begin position="19"/>
        <end position="146"/>
    </location>
</feature>
<dbReference type="EMBL" id="JANRMI010000004">
    <property type="protein sequence ID" value="MDG0817688.1"/>
    <property type="molecule type" value="Genomic_DNA"/>
</dbReference>
<comment type="caution">
    <text evidence="2">The sequence shown here is derived from an EMBL/GenBank/DDBJ whole genome shotgun (WGS) entry which is preliminary data.</text>
</comment>
<proteinExistence type="predicted"/>
<keyword evidence="3" id="KW-1185">Reference proteome</keyword>
<accession>A0ABT6DLD5</accession>
<evidence type="ECO:0008006" key="4">
    <source>
        <dbReference type="Google" id="ProtNLM"/>
    </source>
</evidence>
<dbReference type="RefSeq" id="WP_277579160.1">
    <property type="nucleotide sequence ID" value="NZ_JANRMI010000004.1"/>
</dbReference>
<sequence>MKKLMLLVILTVGSLAQASESIAILNCNEKFSSFTIEQNGDSYDLKRSVLTNRVKGHPYVSGGVSTESYGSIHNAQLVSAAADKVVFSLANGNFLNILIVPGAKSEILTVKFESNEDEMVSSLHDILKTSENPLEFYDSEACQVKF</sequence>
<gene>
    <name evidence="2" type="ORF">NWE73_15005</name>
</gene>